<dbReference type="Gene3D" id="2.40.170.20">
    <property type="entry name" value="TonB-dependent receptor, beta-barrel domain"/>
    <property type="match status" value="1"/>
</dbReference>
<dbReference type="InterPro" id="IPR039426">
    <property type="entry name" value="TonB-dep_rcpt-like"/>
</dbReference>
<gene>
    <name evidence="13" type="ORF">I4Q42_07730</name>
</gene>
<keyword evidence="2 8" id="KW-0813">Transport</keyword>
<evidence type="ECO:0000256" key="1">
    <source>
        <dbReference type="ARBA" id="ARBA00004571"/>
    </source>
</evidence>
<evidence type="ECO:0000256" key="6">
    <source>
        <dbReference type="ARBA" id="ARBA00023136"/>
    </source>
</evidence>
<evidence type="ECO:0000256" key="3">
    <source>
        <dbReference type="ARBA" id="ARBA00022452"/>
    </source>
</evidence>
<evidence type="ECO:0000256" key="9">
    <source>
        <dbReference type="RuleBase" id="RU003357"/>
    </source>
</evidence>
<dbReference type="RefSeq" id="WP_198575473.1">
    <property type="nucleotide sequence ID" value="NZ_JADWOX010000003.1"/>
</dbReference>
<keyword evidence="5 9" id="KW-0798">TonB box</keyword>
<feature type="domain" description="TonB-dependent receptor-like beta-barrel" evidence="11">
    <location>
        <begin position="272"/>
        <end position="657"/>
    </location>
</feature>
<dbReference type="Pfam" id="PF00593">
    <property type="entry name" value="TonB_dep_Rec_b-barrel"/>
    <property type="match status" value="1"/>
</dbReference>
<dbReference type="PANTHER" id="PTHR30069:SF40">
    <property type="entry name" value="TONB-DEPENDENT RECEPTOR NMB0964-RELATED"/>
    <property type="match status" value="1"/>
</dbReference>
<dbReference type="Proteomes" id="UP000639859">
    <property type="component" value="Unassembled WGS sequence"/>
</dbReference>
<reference evidence="13 14" key="1">
    <citation type="submission" date="2020-11" db="EMBL/GenBank/DDBJ databases">
        <title>genome sequence of strain KACC 18849.</title>
        <authorList>
            <person name="Gao J."/>
            <person name="Zhang X."/>
        </authorList>
    </citation>
    <scope>NUCLEOTIDE SEQUENCE [LARGE SCALE GENOMIC DNA]</scope>
    <source>
        <strain evidence="13 14">KACC 18849</strain>
    </source>
</reference>
<evidence type="ECO:0000256" key="7">
    <source>
        <dbReference type="ARBA" id="ARBA00023237"/>
    </source>
</evidence>
<dbReference type="InterPro" id="IPR012910">
    <property type="entry name" value="Plug_dom"/>
</dbReference>
<keyword evidence="14" id="KW-1185">Reference proteome</keyword>
<dbReference type="PANTHER" id="PTHR30069">
    <property type="entry name" value="TONB-DEPENDENT OUTER MEMBRANE RECEPTOR"/>
    <property type="match status" value="1"/>
</dbReference>
<keyword evidence="4 8" id="KW-0812">Transmembrane</keyword>
<evidence type="ECO:0000313" key="14">
    <source>
        <dbReference type="Proteomes" id="UP000639859"/>
    </source>
</evidence>
<proteinExistence type="inferred from homology"/>
<dbReference type="InterPro" id="IPR036942">
    <property type="entry name" value="Beta-barrel_TonB_sf"/>
</dbReference>
<dbReference type="InterPro" id="IPR000531">
    <property type="entry name" value="Beta-barrel_TonB"/>
</dbReference>
<comment type="subcellular location">
    <subcellularLocation>
        <location evidence="1 8">Cell outer membrane</location>
        <topology evidence="1 8">Multi-pass membrane protein</topology>
    </subcellularLocation>
</comment>
<evidence type="ECO:0000256" key="8">
    <source>
        <dbReference type="PROSITE-ProRule" id="PRU01360"/>
    </source>
</evidence>
<sequence length="688" mass="74483">MTRRNFTRGHAFAAASLIALAATSSAWAADTAAAPTDAAAADQGDTSVSQVVVTAAPYAVSLDSVTSSVNVLTRDKLDLAPPAGLGDVLNGLPGLRSTFYGPGASRPVIRGLAGPRVMVLQNGVGQVDASSLSPDHAVASDPAEASRIEVLRGPSTLAYGGSGIGGVVNMLDERVPSSRAKNGIEGRIAASASSVDDGWGVSGAAKFNAGPLVFAVDADHRQSDDYEVPTAPVSSRLAARDGLTVDPSKTVRNTDVEMDAYGAGVSYVHDTGFFGLSVKRTDTTYGVPYEQILSPIDPDAEGPVSIHLQQTRYDLRGEQELDNPWFEKVRVSIGHADYEHAEVSVEDGEVGTRFLSDGTEGRVELVHREHEGHQGAIGFQALTRTFEAIGDEAFVPSVDIKEYGVFTLQRLDRDTWGVDAGLRFDTRSLETATQKREFDNVSASLGLFYKPAEHQFYALTLSRNGRAPTEFELFADGPHPGTGGYEKGDDSLDSETVTSLEATYRWTGDRLRVEGHLWGAWYDNFIEEAPTGAVEDNLPVFQYYQTGAKFHGAELELGWNAWRSGEQALRLEGVADYVRGETDLGPPARIPPWSVTGRAIWTISRVESELELRHVAEQDRVATYELPTDAYTTVNLKVTVKPFADQPLRWFVEGRNLTDETVREHASFLKDFAPSPGRSIRTGIAWRF</sequence>
<evidence type="ECO:0000256" key="5">
    <source>
        <dbReference type="ARBA" id="ARBA00023077"/>
    </source>
</evidence>
<keyword evidence="6 8" id="KW-0472">Membrane</keyword>
<evidence type="ECO:0000256" key="10">
    <source>
        <dbReference type="SAM" id="SignalP"/>
    </source>
</evidence>
<feature type="signal peptide" evidence="10">
    <location>
        <begin position="1"/>
        <end position="28"/>
    </location>
</feature>
<name>A0ABS0SVC9_9CAUL</name>
<keyword evidence="10" id="KW-0732">Signal</keyword>
<organism evidence="13 14">
    <name type="scientific">Caulobacter hibisci</name>
    <dbReference type="NCBI Taxonomy" id="2035993"/>
    <lineage>
        <taxon>Bacteria</taxon>
        <taxon>Pseudomonadati</taxon>
        <taxon>Pseudomonadota</taxon>
        <taxon>Alphaproteobacteria</taxon>
        <taxon>Caulobacterales</taxon>
        <taxon>Caulobacteraceae</taxon>
        <taxon>Caulobacter</taxon>
    </lineage>
</organism>
<keyword evidence="13" id="KW-0675">Receptor</keyword>
<evidence type="ECO:0000259" key="12">
    <source>
        <dbReference type="Pfam" id="PF07715"/>
    </source>
</evidence>
<evidence type="ECO:0000256" key="2">
    <source>
        <dbReference type="ARBA" id="ARBA00022448"/>
    </source>
</evidence>
<dbReference type="EMBL" id="JADWOX010000003">
    <property type="protein sequence ID" value="MBI1683553.1"/>
    <property type="molecule type" value="Genomic_DNA"/>
</dbReference>
<feature type="domain" description="TonB-dependent receptor plug" evidence="12">
    <location>
        <begin position="63"/>
        <end position="167"/>
    </location>
</feature>
<dbReference type="SUPFAM" id="SSF56935">
    <property type="entry name" value="Porins"/>
    <property type="match status" value="1"/>
</dbReference>
<accession>A0ABS0SVC9</accession>
<keyword evidence="7 8" id="KW-0998">Cell outer membrane</keyword>
<dbReference type="InterPro" id="IPR037066">
    <property type="entry name" value="Plug_dom_sf"/>
</dbReference>
<evidence type="ECO:0000259" key="11">
    <source>
        <dbReference type="Pfam" id="PF00593"/>
    </source>
</evidence>
<comment type="caution">
    <text evidence="13">The sequence shown here is derived from an EMBL/GenBank/DDBJ whole genome shotgun (WGS) entry which is preliminary data.</text>
</comment>
<evidence type="ECO:0000313" key="13">
    <source>
        <dbReference type="EMBL" id="MBI1683553.1"/>
    </source>
</evidence>
<evidence type="ECO:0000256" key="4">
    <source>
        <dbReference type="ARBA" id="ARBA00022692"/>
    </source>
</evidence>
<feature type="chain" id="PRO_5046345282" evidence="10">
    <location>
        <begin position="29"/>
        <end position="688"/>
    </location>
</feature>
<protein>
    <submittedName>
        <fullName evidence="13">TonB-dependent receptor</fullName>
    </submittedName>
</protein>
<dbReference type="PROSITE" id="PS52016">
    <property type="entry name" value="TONB_DEPENDENT_REC_3"/>
    <property type="match status" value="1"/>
</dbReference>
<dbReference type="Pfam" id="PF07715">
    <property type="entry name" value="Plug"/>
    <property type="match status" value="1"/>
</dbReference>
<keyword evidence="3 8" id="KW-1134">Transmembrane beta strand</keyword>
<comment type="similarity">
    <text evidence="8 9">Belongs to the TonB-dependent receptor family.</text>
</comment>
<dbReference type="Gene3D" id="2.170.130.10">
    <property type="entry name" value="TonB-dependent receptor, plug domain"/>
    <property type="match status" value="1"/>
</dbReference>